<evidence type="ECO:0000259" key="8">
    <source>
        <dbReference type="PROSITE" id="PS50928"/>
    </source>
</evidence>
<gene>
    <name evidence="9" type="ORF">KSF_072160</name>
</gene>
<feature type="transmembrane region" description="Helical" evidence="7">
    <location>
        <begin position="95"/>
        <end position="116"/>
    </location>
</feature>
<evidence type="ECO:0000256" key="3">
    <source>
        <dbReference type="ARBA" id="ARBA00022475"/>
    </source>
</evidence>
<evidence type="ECO:0000313" key="10">
    <source>
        <dbReference type="Proteomes" id="UP000597444"/>
    </source>
</evidence>
<comment type="similarity">
    <text evidence="7">Belongs to the binding-protein-dependent transport system permease family.</text>
</comment>
<name>A0A8J3IRC8_9CHLR</name>
<keyword evidence="10" id="KW-1185">Reference proteome</keyword>
<dbReference type="Gene3D" id="1.10.3720.10">
    <property type="entry name" value="MetI-like"/>
    <property type="match status" value="1"/>
</dbReference>
<reference evidence="9" key="1">
    <citation type="submission" date="2020-10" db="EMBL/GenBank/DDBJ databases">
        <title>Taxonomic study of unclassified bacteria belonging to the class Ktedonobacteria.</title>
        <authorList>
            <person name="Yabe S."/>
            <person name="Wang C.M."/>
            <person name="Zheng Y."/>
            <person name="Sakai Y."/>
            <person name="Cavaletti L."/>
            <person name="Monciardini P."/>
            <person name="Donadio S."/>
        </authorList>
    </citation>
    <scope>NUCLEOTIDE SEQUENCE</scope>
    <source>
        <strain evidence="9">ID150040</strain>
    </source>
</reference>
<keyword evidence="2 7" id="KW-0813">Transport</keyword>
<feature type="domain" description="ABC transmembrane type-1" evidence="8">
    <location>
        <begin position="91"/>
        <end position="310"/>
    </location>
</feature>
<evidence type="ECO:0000256" key="7">
    <source>
        <dbReference type="RuleBase" id="RU363032"/>
    </source>
</evidence>
<keyword evidence="6 7" id="KW-0472">Membrane</keyword>
<dbReference type="PROSITE" id="PS50928">
    <property type="entry name" value="ABC_TM1"/>
    <property type="match status" value="1"/>
</dbReference>
<dbReference type="SUPFAM" id="SSF161098">
    <property type="entry name" value="MetI-like"/>
    <property type="match status" value="1"/>
</dbReference>
<dbReference type="Proteomes" id="UP000597444">
    <property type="component" value="Unassembled WGS sequence"/>
</dbReference>
<dbReference type="InterPro" id="IPR051393">
    <property type="entry name" value="ABC_transporter_permease"/>
</dbReference>
<feature type="transmembrane region" description="Helical" evidence="7">
    <location>
        <begin position="33"/>
        <end position="57"/>
    </location>
</feature>
<dbReference type="InterPro" id="IPR000515">
    <property type="entry name" value="MetI-like"/>
</dbReference>
<feature type="transmembrane region" description="Helical" evidence="7">
    <location>
        <begin position="289"/>
        <end position="311"/>
    </location>
</feature>
<dbReference type="AlphaFoldDB" id="A0A8J3IRC8"/>
<evidence type="ECO:0000256" key="4">
    <source>
        <dbReference type="ARBA" id="ARBA00022692"/>
    </source>
</evidence>
<evidence type="ECO:0000256" key="6">
    <source>
        <dbReference type="ARBA" id="ARBA00023136"/>
    </source>
</evidence>
<dbReference type="InterPro" id="IPR035906">
    <property type="entry name" value="MetI-like_sf"/>
</dbReference>
<dbReference type="Pfam" id="PF00528">
    <property type="entry name" value="BPD_transp_1"/>
    <property type="match status" value="1"/>
</dbReference>
<comment type="caution">
    <text evidence="9">The sequence shown here is derived from an EMBL/GenBank/DDBJ whole genome shotgun (WGS) entry which is preliminary data.</text>
</comment>
<evidence type="ECO:0000256" key="2">
    <source>
        <dbReference type="ARBA" id="ARBA00022448"/>
    </source>
</evidence>
<comment type="subcellular location">
    <subcellularLocation>
        <location evidence="1 7">Cell membrane</location>
        <topology evidence="1 7">Multi-pass membrane protein</topology>
    </subcellularLocation>
</comment>
<keyword evidence="4 7" id="KW-0812">Transmembrane</keyword>
<evidence type="ECO:0000256" key="1">
    <source>
        <dbReference type="ARBA" id="ARBA00004651"/>
    </source>
</evidence>
<dbReference type="GO" id="GO:0005886">
    <property type="term" value="C:plasma membrane"/>
    <property type="evidence" value="ECO:0007669"/>
    <property type="project" value="UniProtKB-SubCell"/>
</dbReference>
<sequence>MALSTRQEILSHRRTGQHLQRHKGWSRYNSRTFYLFVSPWLVSFLALTLLPLLYALVVSLTDFDGISPRWHWIGLANYAELLQNADTWFSLSRTLLYTLITVPLSVAGGLGLAILLNQRLKAVGFFRTVFYLPSVVPVVASAIMWKLMFDRDAGAINAIFERLGISIVTWLVDPMVFYALIIMVLWGLGGGMIISLAGLQGIPSELQEAAVVDGANSWQTFWRITLPLLSPILFFQVITGVIYALQTLIQPLLLAQSSQSASSTIAAVPRGNYLYMVNVFQQFFYNQRFGYGSAMLWVLFVIILAITLLVFRSSTFWVYYEVDRDTQ</sequence>
<feature type="transmembrane region" description="Helical" evidence="7">
    <location>
        <begin position="220"/>
        <end position="245"/>
    </location>
</feature>
<organism evidence="9 10">
    <name type="scientific">Reticulibacter mediterranei</name>
    <dbReference type="NCBI Taxonomy" id="2778369"/>
    <lineage>
        <taxon>Bacteria</taxon>
        <taxon>Bacillati</taxon>
        <taxon>Chloroflexota</taxon>
        <taxon>Ktedonobacteria</taxon>
        <taxon>Ktedonobacterales</taxon>
        <taxon>Reticulibacteraceae</taxon>
        <taxon>Reticulibacter</taxon>
    </lineage>
</organism>
<feature type="transmembrane region" description="Helical" evidence="7">
    <location>
        <begin position="176"/>
        <end position="199"/>
    </location>
</feature>
<dbReference type="EMBL" id="BNJK01000001">
    <property type="protein sequence ID" value="GHO97168.1"/>
    <property type="molecule type" value="Genomic_DNA"/>
</dbReference>
<dbReference type="GO" id="GO:0055085">
    <property type="term" value="P:transmembrane transport"/>
    <property type="evidence" value="ECO:0007669"/>
    <property type="project" value="InterPro"/>
</dbReference>
<feature type="transmembrane region" description="Helical" evidence="7">
    <location>
        <begin position="128"/>
        <end position="148"/>
    </location>
</feature>
<dbReference type="PANTHER" id="PTHR30193">
    <property type="entry name" value="ABC TRANSPORTER PERMEASE PROTEIN"/>
    <property type="match status" value="1"/>
</dbReference>
<dbReference type="CDD" id="cd06261">
    <property type="entry name" value="TM_PBP2"/>
    <property type="match status" value="1"/>
</dbReference>
<keyword evidence="3" id="KW-1003">Cell membrane</keyword>
<keyword evidence="5 7" id="KW-1133">Transmembrane helix</keyword>
<dbReference type="PANTHER" id="PTHR30193:SF1">
    <property type="entry name" value="ABC TRANSPORTER PERMEASE PROTEIN YESP-RELATED"/>
    <property type="match status" value="1"/>
</dbReference>
<protein>
    <submittedName>
        <fullName evidence="9">Sugar ABC transporter permease</fullName>
    </submittedName>
</protein>
<evidence type="ECO:0000313" key="9">
    <source>
        <dbReference type="EMBL" id="GHO97168.1"/>
    </source>
</evidence>
<accession>A0A8J3IRC8</accession>
<proteinExistence type="inferred from homology"/>
<evidence type="ECO:0000256" key="5">
    <source>
        <dbReference type="ARBA" id="ARBA00022989"/>
    </source>
</evidence>